<evidence type="ECO:0000313" key="7">
    <source>
        <dbReference type="EMBL" id="WAX56674.1"/>
    </source>
</evidence>
<keyword evidence="3 5" id="KW-0238">DNA-binding</keyword>
<dbReference type="Gene3D" id="1.10.357.10">
    <property type="entry name" value="Tetracycline Repressor, domain 2"/>
    <property type="match status" value="1"/>
</dbReference>
<evidence type="ECO:0000259" key="6">
    <source>
        <dbReference type="PROSITE" id="PS50977"/>
    </source>
</evidence>
<evidence type="ECO:0000256" key="1">
    <source>
        <dbReference type="ARBA" id="ARBA00022491"/>
    </source>
</evidence>
<dbReference type="InterPro" id="IPR050109">
    <property type="entry name" value="HTH-type_TetR-like_transc_reg"/>
</dbReference>
<keyword evidence="1" id="KW-0678">Repressor</keyword>
<dbReference type="Pfam" id="PF00440">
    <property type="entry name" value="TetR_N"/>
    <property type="match status" value="1"/>
</dbReference>
<dbReference type="EMBL" id="CP097463">
    <property type="protein sequence ID" value="WAX56674.1"/>
    <property type="molecule type" value="Genomic_DNA"/>
</dbReference>
<accession>A0ABY7JWA6</accession>
<reference evidence="7" key="1">
    <citation type="submission" date="2022-05" db="EMBL/GenBank/DDBJ databases">
        <title>Jatrophihabitans sp. SB3-54 whole genome sequence.</title>
        <authorList>
            <person name="Suh M.K."/>
            <person name="Eom M.K."/>
            <person name="Kim J.S."/>
            <person name="Kim H.S."/>
            <person name="Do H.E."/>
            <person name="Shin Y.K."/>
            <person name="Lee J.-S."/>
        </authorList>
    </citation>
    <scope>NUCLEOTIDE SEQUENCE</scope>
    <source>
        <strain evidence="7">SB3-54</strain>
    </source>
</reference>
<dbReference type="PROSITE" id="PS50977">
    <property type="entry name" value="HTH_TETR_2"/>
    <property type="match status" value="1"/>
</dbReference>
<dbReference type="Proteomes" id="UP001164693">
    <property type="component" value="Chromosome"/>
</dbReference>
<proteinExistence type="predicted"/>
<dbReference type="InterPro" id="IPR009057">
    <property type="entry name" value="Homeodomain-like_sf"/>
</dbReference>
<dbReference type="InterPro" id="IPR001647">
    <property type="entry name" value="HTH_TetR"/>
</dbReference>
<dbReference type="RefSeq" id="WP_269443206.1">
    <property type="nucleotide sequence ID" value="NZ_CP097463.1"/>
</dbReference>
<keyword evidence="2" id="KW-0805">Transcription regulation</keyword>
<dbReference type="PANTHER" id="PTHR30055">
    <property type="entry name" value="HTH-TYPE TRANSCRIPTIONAL REGULATOR RUTR"/>
    <property type="match status" value="1"/>
</dbReference>
<name>A0ABY7JWA6_9ACTN</name>
<evidence type="ECO:0000256" key="2">
    <source>
        <dbReference type="ARBA" id="ARBA00023015"/>
    </source>
</evidence>
<evidence type="ECO:0000256" key="4">
    <source>
        <dbReference type="ARBA" id="ARBA00023163"/>
    </source>
</evidence>
<keyword evidence="8" id="KW-1185">Reference proteome</keyword>
<gene>
    <name evidence="7" type="ORF">M6B22_19410</name>
</gene>
<evidence type="ECO:0000313" key="8">
    <source>
        <dbReference type="Proteomes" id="UP001164693"/>
    </source>
</evidence>
<organism evidence="7 8">
    <name type="scientific">Jatrophihabitans cynanchi</name>
    <dbReference type="NCBI Taxonomy" id="2944128"/>
    <lineage>
        <taxon>Bacteria</taxon>
        <taxon>Bacillati</taxon>
        <taxon>Actinomycetota</taxon>
        <taxon>Actinomycetes</taxon>
        <taxon>Jatrophihabitantales</taxon>
        <taxon>Jatrophihabitantaceae</taxon>
        <taxon>Jatrophihabitans</taxon>
    </lineage>
</organism>
<keyword evidence="4" id="KW-0804">Transcription</keyword>
<dbReference type="SUPFAM" id="SSF46689">
    <property type="entry name" value="Homeodomain-like"/>
    <property type="match status" value="1"/>
</dbReference>
<feature type="domain" description="HTH tetR-type" evidence="6">
    <location>
        <begin position="10"/>
        <end position="70"/>
    </location>
</feature>
<dbReference type="PANTHER" id="PTHR30055:SF175">
    <property type="entry name" value="HTH-TYPE TRANSCRIPTIONAL REPRESSOR KSTR2"/>
    <property type="match status" value="1"/>
</dbReference>
<feature type="DNA-binding region" description="H-T-H motif" evidence="5">
    <location>
        <begin position="33"/>
        <end position="52"/>
    </location>
</feature>
<dbReference type="InterPro" id="IPR036271">
    <property type="entry name" value="Tet_transcr_reg_TetR-rel_C_sf"/>
</dbReference>
<evidence type="ECO:0000256" key="5">
    <source>
        <dbReference type="PROSITE-ProRule" id="PRU00335"/>
    </source>
</evidence>
<sequence length="202" mass="22794">MARTPKPLDPGREEELLITAARHFAAAGYAGTSLNTVIAEAGWAKSSFYHYFTDKRRLHEHVINALAARLVAELRAPEIATLSRARFWPAMAELLEGLAAAARHRPETWFLGEMFHRPTSDDDGQLQELRDQVEQWLRHAIVHGRTIGVIRDDLPEELLIELTLAVLQTLDRWAVRHKLHSPGGPGPPDASIQVIRDLIERR</sequence>
<evidence type="ECO:0000256" key="3">
    <source>
        <dbReference type="ARBA" id="ARBA00023125"/>
    </source>
</evidence>
<dbReference type="SUPFAM" id="SSF48498">
    <property type="entry name" value="Tetracyclin repressor-like, C-terminal domain"/>
    <property type="match status" value="1"/>
</dbReference>
<protein>
    <submittedName>
        <fullName evidence="7">TetR/AcrR family transcriptional regulator</fullName>
    </submittedName>
</protein>